<dbReference type="SUPFAM" id="SSF56574">
    <property type="entry name" value="Serpins"/>
    <property type="match status" value="1"/>
</dbReference>
<accession>A0A7J7P1M6</accession>
<evidence type="ECO:0000313" key="4">
    <source>
        <dbReference type="EMBL" id="KAF6173331.1"/>
    </source>
</evidence>
<dbReference type="Gene3D" id="2.30.39.10">
    <property type="entry name" value="Alpha-1-antitrypsin, domain 1"/>
    <property type="match status" value="1"/>
</dbReference>
<feature type="domain" description="Serpin" evidence="3">
    <location>
        <begin position="32"/>
        <end position="108"/>
    </location>
</feature>
<dbReference type="InterPro" id="IPR000215">
    <property type="entry name" value="Serpin_fam"/>
</dbReference>
<feature type="signal peptide" evidence="2">
    <location>
        <begin position="1"/>
        <end position="30"/>
    </location>
</feature>
<dbReference type="EMBL" id="JACGCM010000347">
    <property type="protein sequence ID" value="KAF6173331.1"/>
    <property type="molecule type" value="Genomic_DNA"/>
</dbReference>
<comment type="similarity">
    <text evidence="1">Belongs to the serpin family.</text>
</comment>
<reference evidence="4 5" key="1">
    <citation type="journal article" date="2020" name="IScience">
        <title>Genome Sequencing of the Endangered Kingdonia uniflora (Circaeasteraceae, Ranunculales) Reveals Potential Mechanisms of Evolutionary Specialization.</title>
        <authorList>
            <person name="Sun Y."/>
            <person name="Deng T."/>
            <person name="Zhang A."/>
            <person name="Moore M.J."/>
            <person name="Landis J.B."/>
            <person name="Lin N."/>
            <person name="Zhang H."/>
            <person name="Zhang X."/>
            <person name="Huang J."/>
            <person name="Zhang X."/>
            <person name="Sun H."/>
            <person name="Wang H."/>
        </authorList>
    </citation>
    <scope>NUCLEOTIDE SEQUENCE [LARGE SCALE GENOMIC DNA]</scope>
    <source>
        <strain evidence="4">TB1705</strain>
        <tissue evidence="4">Leaf</tissue>
    </source>
</reference>
<dbReference type="Pfam" id="PF00079">
    <property type="entry name" value="Serpin"/>
    <property type="match status" value="1"/>
</dbReference>
<dbReference type="GO" id="GO:0005615">
    <property type="term" value="C:extracellular space"/>
    <property type="evidence" value="ECO:0007669"/>
    <property type="project" value="InterPro"/>
</dbReference>
<dbReference type="PROSITE" id="PS00284">
    <property type="entry name" value="SERPIN"/>
    <property type="match status" value="1"/>
</dbReference>
<evidence type="ECO:0000256" key="2">
    <source>
        <dbReference type="SAM" id="SignalP"/>
    </source>
</evidence>
<dbReference type="GO" id="GO:0004867">
    <property type="term" value="F:serine-type endopeptidase inhibitor activity"/>
    <property type="evidence" value="ECO:0007669"/>
    <property type="project" value="InterPro"/>
</dbReference>
<dbReference type="InterPro" id="IPR042178">
    <property type="entry name" value="Serpin_sf_1"/>
</dbReference>
<dbReference type="InterPro" id="IPR023795">
    <property type="entry name" value="Serpin_CS"/>
</dbReference>
<dbReference type="InterPro" id="IPR036186">
    <property type="entry name" value="Serpin_sf"/>
</dbReference>
<proteinExistence type="inferred from homology"/>
<gene>
    <name evidence="4" type="ORF">GIB67_027026</name>
</gene>
<name>A0A7J7P1M6_9MAGN</name>
<dbReference type="InterPro" id="IPR042185">
    <property type="entry name" value="Serpin_sf_2"/>
</dbReference>
<dbReference type="PANTHER" id="PTHR11461">
    <property type="entry name" value="SERINE PROTEASE INHIBITOR, SERPIN"/>
    <property type="match status" value="1"/>
</dbReference>
<dbReference type="Proteomes" id="UP000541444">
    <property type="component" value="Unassembled WGS sequence"/>
</dbReference>
<dbReference type="PANTHER" id="PTHR11461:SF211">
    <property type="entry name" value="GH10112P-RELATED"/>
    <property type="match status" value="1"/>
</dbReference>
<evidence type="ECO:0000259" key="3">
    <source>
        <dbReference type="Pfam" id="PF00079"/>
    </source>
</evidence>
<comment type="caution">
    <text evidence="4">The sequence shown here is derived from an EMBL/GenBank/DDBJ whole genome shotgun (WGS) entry which is preliminary data.</text>
</comment>
<protein>
    <recommendedName>
        <fullName evidence="3">Serpin domain-containing protein</fullName>
    </recommendedName>
</protein>
<dbReference type="InterPro" id="IPR023796">
    <property type="entry name" value="Serpin_dom"/>
</dbReference>
<dbReference type="OrthoDB" id="1063785at2759"/>
<evidence type="ECO:0000313" key="5">
    <source>
        <dbReference type="Proteomes" id="UP000541444"/>
    </source>
</evidence>
<keyword evidence="5" id="KW-1185">Reference proteome</keyword>
<sequence length="113" mass="12715">MFQSHILISLWQTGHLSLAALRWMVFECLGSQNGLDGIVMGKYRITTVAHKSVIEVNEEGTEATAVTAVIVIKCWQDPLDFMADHPFMFIVRDDRNGVIMFMGYVLNPLLEGN</sequence>
<keyword evidence="2" id="KW-0732">Signal</keyword>
<dbReference type="Gene3D" id="3.30.497.10">
    <property type="entry name" value="Antithrombin, subunit I, domain 2"/>
    <property type="match status" value="1"/>
</dbReference>
<evidence type="ECO:0000256" key="1">
    <source>
        <dbReference type="ARBA" id="ARBA00009500"/>
    </source>
</evidence>
<dbReference type="AlphaFoldDB" id="A0A7J7P1M6"/>
<feature type="chain" id="PRO_5029667222" description="Serpin domain-containing protein" evidence="2">
    <location>
        <begin position="31"/>
        <end position="113"/>
    </location>
</feature>
<organism evidence="4 5">
    <name type="scientific">Kingdonia uniflora</name>
    <dbReference type="NCBI Taxonomy" id="39325"/>
    <lineage>
        <taxon>Eukaryota</taxon>
        <taxon>Viridiplantae</taxon>
        <taxon>Streptophyta</taxon>
        <taxon>Embryophyta</taxon>
        <taxon>Tracheophyta</taxon>
        <taxon>Spermatophyta</taxon>
        <taxon>Magnoliopsida</taxon>
        <taxon>Ranunculales</taxon>
        <taxon>Circaeasteraceae</taxon>
        <taxon>Kingdonia</taxon>
    </lineage>
</organism>